<reference evidence="2" key="2">
    <citation type="submission" date="2023-07" db="EMBL/GenBank/DDBJ databases">
        <authorList>
            <person name="Aydin F."/>
            <person name="Tarhane S."/>
            <person name="Saticioglu I.B."/>
            <person name="Karakaya E."/>
            <person name="Abay S."/>
            <person name="Guran O."/>
            <person name="Bozkurt E."/>
            <person name="Uzum N."/>
            <person name="Olgun K."/>
            <person name="Jablonski D."/>
        </authorList>
    </citation>
    <scope>NUCLEOTIDE SEQUENCE</scope>
    <source>
        <strain evidence="2">Faydin-H75</strain>
    </source>
</reference>
<evidence type="ECO:0000256" key="1">
    <source>
        <dbReference type="SAM" id="MobiDB-lite"/>
    </source>
</evidence>
<name>A0AA90PQS0_9HELI</name>
<dbReference type="Proteomes" id="UP001240777">
    <property type="component" value="Unassembled WGS sequence"/>
</dbReference>
<evidence type="ECO:0008006" key="6">
    <source>
        <dbReference type="Google" id="ProtNLM"/>
    </source>
</evidence>
<comment type="caution">
    <text evidence="3">The sequence shown here is derived from an EMBL/GenBank/DDBJ whole genome shotgun (WGS) entry which is preliminary data.</text>
</comment>
<feature type="region of interest" description="Disordered" evidence="1">
    <location>
        <begin position="205"/>
        <end position="234"/>
    </location>
</feature>
<accession>A0AA90PQS0</accession>
<dbReference type="RefSeq" id="WP_305517122.1">
    <property type="nucleotide sequence ID" value="NZ_JAUPEV010000006.1"/>
</dbReference>
<sequence length="234" mass="27053">MIRIFFVFFTLYTFIASGAIPLDKIQAKCGDPKDFNARQKKVILYAYNYGSTNGLGYTMAAIAWQESCAGEYMVNFSDPSAGIYHAHIPGVIKKYTKYKDTSFVRNLVGELLMRDNEFASRVALDNLLFWQKNRKGNYKNIIKSYNKGFSWEKSKSKNKSAEAYYQDIRMKVLKLRSYIPKYSKALNNSLKIELEDKNQNIKNTLKDLQDSKKQQKIPVSKPTKKDKVFIMPEP</sequence>
<reference evidence="2 4" key="3">
    <citation type="journal article" date="2024" name="Syst. Appl. Microbiol.">
        <title>Helicobacter cappadocius sp. nov., from lizards: The first psychrotrophic Helicobacter species.</title>
        <authorList>
            <person name="Aydin F."/>
            <person name="Tarhane S."/>
            <person name="Karakaya E."/>
            <person name="Abay S."/>
            <person name="Kayman T."/>
            <person name="Guran O."/>
            <person name="Bozkurt E."/>
            <person name="Uzum N."/>
            <person name="Avci A."/>
            <person name="Olgun K."/>
            <person name="Jablonski D."/>
            <person name="Guran C."/>
            <person name="Burcin Saticioglu I."/>
        </authorList>
    </citation>
    <scope>NUCLEOTIDE SEQUENCE [LARGE SCALE GENOMIC DNA]</scope>
    <source>
        <strain evidence="2">Faydin-H75</strain>
        <strain evidence="4">faydin-H76</strain>
    </source>
</reference>
<evidence type="ECO:0000313" key="5">
    <source>
        <dbReference type="Proteomes" id="UP001240777"/>
    </source>
</evidence>
<evidence type="ECO:0000313" key="3">
    <source>
        <dbReference type="EMBL" id="MDP2539201.1"/>
    </source>
</evidence>
<dbReference type="Proteomes" id="UP001177258">
    <property type="component" value="Unassembled WGS sequence"/>
</dbReference>
<organism evidence="3 4">
    <name type="scientific">Helicobacter cappadocius</name>
    <dbReference type="NCBI Taxonomy" id="3063998"/>
    <lineage>
        <taxon>Bacteria</taxon>
        <taxon>Pseudomonadati</taxon>
        <taxon>Campylobacterota</taxon>
        <taxon>Epsilonproteobacteria</taxon>
        <taxon>Campylobacterales</taxon>
        <taxon>Helicobacteraceae</taxon>
        <taxon>Helicobacter</taxon>
    </lineage>
</organism>
<protein>
    <recommendedName>
        <fullName evidence="6">Transglycosylase SLT domain-containing protein</fullName>
    </recommendedName>
</protein>
<dbReference type="EMBL" id="JAUPEV010000006">
    <property type="protein sequence ID" value="MDO7253278.1"/>
    <property type="molecule type" value="Genomic_DNA"/>
</dbReference>
<reference evidence="3 5" key="1">
    <citation type="submission" date="2023-07" db="EMBL/GenBank/DDBJ databases">
        <title>Unpublished Manusciprt.</title>
        <authorList>
            <person name="Aydin F."/>
            <person name="Tarhane S."/>
            <person name="Saticioglu I.B."/>
            <person name="Karakaya E."/>
            <person name="Abay S."/>
            <person name="Guran O."/>
            <person name="Bozkurt E."/>
            <person name="Uzum N."/>
            <person name="Olgun K."/>
            <person name="Jablonski D."/>
        </authorList>
    </citation>
    <scope>NUCLEOTIDE SEQUENCE</scope>
    <source>
        <strain evidence="5">faydin-H75</strain>
        <strain evidence="3">Faydin-H76</strain>
    </source>
</reference>
<dbReference type="EMBL" id="JAUYZK010000006">
    <property type="protein sequence ID" value="MDP2539201.1"/>
    <property type="molecule type" value="Genomic_DNA"/>
</dbReference>
<gene>
    <name evidence="2" type="ORF">Q5I04_05060</name>
    <name evidence="3" type="ORF">Q5I06_05370</name>
</gene>
<keyword evidence="5" id="KW-1185">Reference proteome</keyword>
<dbReference type="AlphaFoldDB" id="A0AA90PQS0"/>
<evidence type="ECO:0000313" key="2">
    <source>
        <dbReference type="EMBL" id="MDO7253278.1"/>
    </source>
</evidence>
<evidence type="ECO:0000313" key="4">
    <source>
        <dbReference type="Proteomes" id="UP001177258"/>
    </source>
</evidence>
<proteinExistence type="predicted"/>